<dbReference type="EMBL" id="GDID01006472">
    <property type="protein sequence ID" value="JAP90134.1"/>
    <property type="molecule type" value="Transcribed_RNA"/>
</dbReference>
<feature type="compositionally biased region" description="Basic and acidic residues" evidence="2">
    <location>
        <begin position="380"/>
        <end position="394"/>
    </location>
</feature>
<keyword evidence="1" id="KW-0175">Coiled coil</keyword>
<feature type="coiled-coil region" evidence="1">
    <location>
        <begin position="236"/>
        <end position="293"/>
    </location>
</feature>
<sequence>LPTESAVRQQVYQQQDLLEVQNIIKQNKDFVLTTVLCPTKHFEELKQDNQNKYTLNAKKPDLETYLKFHNNTSNPIPLSLVGIDSLLQQSEQKRIKSQQLNQRQRQKRKQQEELQNAINNEQQRQINEVLLTELRNKEIKRLEEEQNRRKQQEFKRLQKIQQMREQEEQRALERQMQLDLIMKQQEQYKKQQLELQQKQKMQLLSQQELEKQELLFQEKNQKQILTQKEIEQQMMQKAQKLSMQKYQEQMEQLKKEQIQKLQLLTQSQIQKQEQQKQQELLKQDEELKRQQQEADEILMLHKKNRSMVQSTLSQENHSKCEKINSQEDSSKKQMQLPQFDQNRSSKQVQNVPSLETSQKTEEARSLPKAQIQLTFSETKTKSFHELKTKTEKKLVSNKPTNQSNNQPTNQSNNIIQSNNQQNTQKPQTNPQVLPGPHVPDQQLKQSAQKPGTILPNQDSNQQNGTVSKPELAQTSKIHSNAQTKQQLDAQSANLIKNKEKLSEEVQKNVKLLERKDLSTDMIQTLQQSTQLSLKPLLYIFRIGVVIVSEAKQNQAPKEKLLEKAQITAKDSKTTPSYHVTDTKEHNNVKINEQHKLPALVQLAQRVKKIKMHGLLDENALNTTQNVFKSQALKELMQIKTSLQKITFSVKIK</sequence>
<protein>
    <submittedName>
        <fullName evidence="3">Uncharacterized protein</fullName>
    </submittedName>
</protein>
<feature type="compositionally biased region" description="Polar residues" evidence="2">
    <location>
        <begin position="332"/>
        <end position="357"/>
    </location>
</feature>
<feature type="region of interest" description="Disordered" evidence="2">
    <location>
        <begin position="306"/>
        <end position="368"/>
    </location>
</feature>
<name>A0A146K2M3_9EUKA</name>
<gene>
    <name evidence="3" type="ORF">TPC1_30371</name>
</gene>
<feature type="compositionally biased region" description="Polar residues" evidence="2">
    <location>
        <begin position="306"/>
        <end position="315"/>
    </location>
</feature>
<feature type="compositionally biased region" description="Polar residues" evidence="2">
    <location>
        <begin position="442"/>
        <end position="471"/>
    </location>
</feature>
<reference evidence="3" key="1">
    <citation type="submission" date="2015-07" db="EMBL/GenBank/DDBJ databases">
        <title>Adaptation to a free-living lifestyle via gene acquisitions in the diplomonad Trepomonas sp. PC1.</title>
        <authorList>
            <person name="Xu F."/>
            <person name="Jerlstrom-Hultqvist J."/>
            <person name="Kolisko M."/>
            <person name="Simpson A.G.B."/>
            <person name="Roger A.J."/>
            <person name="Svard S.G."/>
            <person name="Andersson J.O."/>
        </authorList>
    </citation>
    <scope>NUCLEOTIDE SEQUENCE</scope>
    <source>
        <strain evidence="3">PC1</strain>
    </source>
</reference>
<feature type="non-terminal residue" evidence="3">
    <location>
        <position position="1"/>
    </location>
</feature>
<evidence type="ECO:0000256" key="2">
    <source>
        <dbReference type="SAM" id="MobiDB-lite"/>
    </source>
</evidence>
<evidence type="ECO:0000256" key="1">
    <source>
        <dbReference type="SAM" id="Coils"/>
    </source>
</evidence>
<feature type="region of interest" description="Disordered" evidence="2">
    <location>
        <begin position="380"/>
        <end position="471"/>
    </location>
</feature>
<organism evidence="3">
    <name type="scientific">Trepomonas sp. PC1</name>
    <dbReference type="NCBI Taxonomy" id="1076344"/>
    <lineage>
        <taxon>Eukaryota</taxon>
        <taxon>Metamonada</taxon>
        <taxon>Diplomonadida</taxon>
        <taxon>Hexamitidae</taxon>
        <taxon>Hexamitinae</taxon>
        <taxon>Trepomonas</taxon>
    </lineage>
</organism>
<feature type="compositionally biased region" description="Low complexity" evidence="2">
    <location>
        <begin position="396"/>
        <end position="431"/>
    </location>
</feature>
<evidence type="ECO:0000313" key="3">
    <source>
        <dbReference type="EMBL" id="JAP90134.1"/>
    </source>
</evidence>
<proteinExistence type="predicted"/>
<feature type="compositionally biased region" description="Basic and acidic residues" evidence="2">
    <location>
        <begin position="316"/>
        <end position="331"/>
    </location>
</feature>
<accession>A0A146K2M3</accession>
<feature type="coiled-coil region" evidence="1">
    <location>
        <begin position="83"/>
        <end position="210"/>
    </location>
</feature>
<dbReference type="AlphaFoldDB" id="A0A146K2M3"/>
<feature type="coiled-coil region" evidence="1">
    <location>
        <begin position="484"/>
        <end position="515"/>
    </location>
</feature>